<feature type="region of interest" description="Disordered" evidence="1">
    <location>
        <begin position="51"/>
        <end position="79"/>
    </location>
</feature>
<gene>
    <name evidence="2" type="ORF">HCBG_00352</name>
</gene>
<keyword evidence="3" id="KW-1185">Reference proteome</keyword>
<protein>
    <submittedName>
        <fullName evidence="2">Uncharacterized protein</fullName>
    </submittedName>
</protein>
<sequence>MNVSYIVNWKQIPKAWSREAEAWISGDKSQSSLELKGDETTQAIPRLGIRGPILHHAPPEGEKLRFKSGQETANLASSN</sequence>
<feature type="compositionally biased region" description="Polar residues" evidence="1">
    <location>
        <begin position="69"/>
        <end position="79"/>
    </location>
</feature>
<accession>C0NB56</accession>
<dbReference type="EMBL" id="GG663363">
    <property type="protein sequence ID" value="EEH10897.1"/>
    <property type="molecule type" value="Genomic_DNA"/>
</dbReference>
<dbReference type="AlphaFoldDB" id="C0NB56"/>
<reference evidence="2" key="1">
    <citation type="submission" date="2009-02" db="EMBL/GenBank/DDBJ databases">
        <title>The Genome Sequence of Ajellomyces capsulatus strain G186AR.</title>
        <authorList>
            <consortium name="The Broad Institute Genome Sequencing Platform"/>
            <person name="Champion M."/>
            <person name="Cuomo C."/>
            <person name="Ma L.-J."/>
            <person name="Henn M.R."/>
            <person name="Sil A."/>
            <person name="Goldman B."/>
            <person name="Young S.K."/>
            <person name="Kodira C.D."/>
            <person name="Zeng Q."/>
            <person name="Koehrsen M."/>
            <person name="Alvarado L."/>
            <person name="Berlin A."/>
            <person name="Borenstein D."/>
            <person name="Chen Z."/>
            <person name="Engels R."/>
            <person name="Freedman E."/>
            <person name="Gellesch M."/>
            <person name="Goldberg J."/>
            <person name="Griggs A."/>
            <person name="Gujja S."/>
            <person name="Heiman D."/>
            <person name="Hepburn T."/>
            <person name="Howarth C."/>
            <person name="Jen D."/>
            <person name="Larson L."/>
            <person name="Lewis B."/>
            <person name="Mehta T."/>
            <person name="Park D."/>
            <person name="Pearson M."/>
            <person name="Roberts A."/>
            <person name="Saif S."/>
            <person name="Shea T."/>
            <person name="Shenoy N."/>
            <person name="Sisk P."/>
            <person name="Stolte C."/>
            <person name="Sykes S."/>
            <person name="Walk T."/>
            <person name="White J."/>
            <person name="Yandava C."/>
            <person name="Klein B."/>
            <person name="McEwen J.G."/>
            <person name="Puccia R."/>
            <person name="Goldman G.H."/>
            <person name="Felipe M.S."/>
            <person name="Nino-Vega G."/>
            <person name="San-Blas G."/>
            <person name="Taylor J."/>
            <person name="Mendoza L."/>
            <person name="Galagan J."/>
            <person name="Nusbaum C."/>
            <person name="Birren B."/>
        </authorList>
    </citation>
    <scope>NUCLEOTIDE SEQUENCE</scope>
    <source>
        <strain evidence="2">G186AR</strain>
    </source>
</reference>
<dbReference type="GeneID" id="69033369"/>
<proteinExistence type="predicted"/>
<dbReference type="InParanoid" id="C0NB56"/>
<name>C0NB56_AJECG</name>
<organism evidence="2 3">
    <name type="scientific">Ajellomyces capsulatus (strain G186AR / H82 / ATCC MYA-2454 / RMSCC 2432)</name>
    <name type="common">Darling's disease fungus</name>
    <name type="synonym">Histoplasma capsulatum</name>
    <dbReference type="NCBI Taxonomy" id="447093"/>
    <lineage>
        <taxon>Eukaryota</taxon>
        <taxon>Fungi</taxon>
        <taxon>Dikarya</taxon>
        <taxon>Ascomycota</taxon>
        <taxon>Pezizomycotina</taxon>
        <taxon>Eurotiomycetes</taxon>
        <taxon>Eurotiomycetidae</taxon>
        <taxon>Onygenales</taxon>
        <taxon>Ajellomycetaceae</taxon>
        <taxon>Histoplasma</taxon>
    </lineage>
</organism>
<evidence type="ECO:0000313" key="2">
    <source>
        <dbReference type="EMBL" id="EEH10897.1"/>
    </source>
</evidence>
<dbReference type="Proteomes" id="UP000001631">
    <property type="component" value="Unassembled WGS sequence"/>
</dbReference>
<dbReference type="RefSeq" id="XP_045291377.1">
    <property type="nucleotide sequence ID" value="XM_045427402.1"/>
</dbReference>
<dbReference type="HOGENOM" id="CLU_2605482_0_0_1"/>
<evidence type="ECO:0000313" key="3">
    <source>
        <dbReference type="Proteomes" id="UP000001631"/>
    </source>
</evidence>
<evidence type="ECO:0000256" key="1">
    <source>
        <dbReference type="SAM" id="MobiDB-lite"/>
    </source>
</evidence>